<evidence type="ECO:0000256" key="6">
    <source>
        <dbReference type="ARBA" id="ARBA00023136"/>
    </source>
</evidence>
<dbReference type="STRING" id="929556.Solca_0078"/>
<reference evidence="8" key="1">
    <citation type="submission" date="2012-02" db="EMBL/GenBank/DDBJ databases">
        <title>The complete genome of Solitalea canadensis DSM 3403.</title>
        <authorList>
            <consortium name="US DOE Joint Genome Institute (JGI-PGF)"/>
            <person name="Lucas S."/>
            <person name="Copeland A."/>
            <person name="Lapidus A."/>
            <person name="Glavina del Rio T."/>
            <person name="Dalin E."/>
            <person name="Tice H."/>
            <person name="Bruce D."/>
            <person name="Goodwin L."/>
            <person name="Pitluck S."/>
            <person name="Peters L."/>
            <person name="Ovchinnikova G."/>
            <person name="Lu M."/>
            <person name="Kyrpides N."/>
            <person name="Mavromatis K."/>
            <person name="Ivanova N."/>
            <person name="Brettin T."/>
            <person name="Detter J.C."/>
            <person name="Han C."/>
            <person name="Larimer F."/>
            <person name="Land M."/>
            <person name="Hauser L."/>
            <person name="Markowitz V."/>
            <person name="Cheng J.-F."/>
            <person name="Hugenholtz P."/>
            <person name="Woyke T."/>
            <person name="Wu D."/>
            <person name="Spring S."/>
            <person name="Schroeder M."/>
            <person name="Kopitz M."/>
            <person name="Brambilla E."/>
            <person name="Klenk H.-P."/>
            <person name="Eisen J.A."/>
        </authorList>
    </citation>
    <scope>NUCLEOTIDE SEQUENCE</scope>
    <source>
        <strain evidence="8">DSM 3403</strain>
    </source>
</reference>
<evidence type="ECO:0000256" key="4">
    <source>
        <dbReference type="ARBA" id="ARBA00022692"/>
    </source>
</evidence>
<evidence type="ECO:0000256" key="7">
    <source>
        <dbReference type="SAM" id="Phobius"/>
    </source>
</evidence>
<dbReference type="Proteomes" id="UP000007590">
    <property type="component" value="Chromosome"/>
</dbReference>
<feature type="transmembrane region" description="Helical" evidence="7">
    <location>
        <begin position="57"/>
        <end position="78"/>
    </location>
</feature>
<evidence type="ECO:0000313" key="9">
    <source>
        <dbReference type="Proteomes" id="UP000007590"/>
    </source>
</evidence>
<dbReference type="Pfam" id="PF07681">
    <property type="entry name" value="DoxX"/>
    <property type="match status" value="1"/>
</dbReference>
<dbReference type="GO" id="GO:0005886">
    <property type="term" value="C:plasma membrane"/>
    <property type="evidence" value="ECO:0007669"/>
    <property type="project" value="UniProtKB-SubCell"/>
</dbReference>
<keyword evidence="4 7" id="KW-0812">Transmembrane</keyword>
<name>H8KT51_SOLCM</name>
<accession>H8KT51</accession>
<feature type="transmembrane region" description="Helical" evidence="7">
    <location>
        <begin position="117"/>
        <end position="134"/>
    </location>
</feature>
<protein>
    <submittedName>
        <fullName evidence="8">Putative membrane protein</fullName>
    </submittedName>
</protein>
<keyword evidence="6 7" id="KW-0472">Membrane</keyword>
<organism evidence="8 9">
    <name type="scientific">Solitalea canadensis (strain ATCC 29591 / DSM 3403 / JCM 21819 / LMG 8368 / NBRC 15130 / NCIMB 12057 / USAM 9D)</name>
    <name type="common">Flexibacter canadensis</name>
    <dbReference type="NCBI Taxonomy" id="929556"/>
    <lineage>
        <taxon>Bacteria</taxon>
        <taxon>Pseudomonadati</taxon>
        <taxon>Bacteroidota</taxon>
        <taxon>Sphingobacteriia</taxon>
        <taxon>Sphingobacteriales</taxon>
        <taxon>Sphingobacteriaceae</taxon>
        <taxon>Solitalea</taxon>
    </lineage>
</organism>
<keyword evidence="5 7" id="KW-1133">Transmembrane helix</keyword>
<dbReference type="OrthoDB" id="346004at2"/>
<sequence>MKYLIFKTNNDWTGLITRLTVGLIMLPHGAQKVFGWFNGPGYTNEMSFFTETLNLPWLIAFLVIAIEFAGSVSLIIGFASRIWSIAMIILFIGIICTAHLEHGFFMNWFGNQKGEGYEYHLLIIGLSLTTIINGSGKYSVDEKLAEVCAKREGLLA</sequence>
<evidence type="ECO:0000256" key="3">
    <source>
        <dbReference type="ARBA" id="ARBA00022475"/>
    </source>
</evidence>
<feature type="transmembrane region" description="Helical" evidence="7">
    <location>
        <begin position="12"/>
        <end position="37"/>
    </location>
</feature>
<dbReference type="AlphaFoldDB" id="H8KT51"/>
<evidence type="ECO:0000313" key="8">
    <source>
        <dbReference type="EMBL" id="AFD05234.1"/>
    </source>
</evidence>
<feature type="transmembrane region" description="Helical" evidence="7">
    <location>
        <begin position="85"/>
        <end position="105"/>
    </location>
</feature>
<dbReference type="eggNOG" id="COG2259">
    <property type="taxonomic scope" value="Bacteria"/>
</dbReference>
<dbReference type="KEGG" id="scn:Solca_0078"/>
<comment type="subcellular location">
    <subcellularLocation>
        <location evidence="1">Cell membrane</location>
        <topology evidence="1">Multi-pass membrane protein</topology>
    </subcellularLocation>
</comment>
<proteinExistence type="inferred from homology"/>
<dbReference type="PANTHER" id="PTHR33452">
    <property type="entry name" value="OXIDOREDUCTASE CATD-RELATED"/>
    <property type="match status" value="1"/>
</dbReference>
<dbReference type="InterPro" id="IPR032808">
    <property type="entry name" value="DoxX"/>
</dbReference>
<comment type="similarity">
    <text evidence="2">Belongs to the DoxX family.</text>
</comment>
<keyword evidence="9" id="KW-1185">Reference proteome</keyword>
<evidence type="ECO:0000256" key="5">
    <source>
        <dbReference type="ARBA" id="ARBA00022989"/>
    </source>
</evidence>
<dbReference type="InterPro" id="IPR051907">
    <property type="entry name" value="DoxX-like_oxidoreductase"/>
</dbReference>
<dbReference type="EMBL" id="CP003349">
    <property type="protein sequence ID" value="AFD05234.1"/>
    <property type="molecule type" value="Genomic_DNA"/>
</dbReference>
<evidence type="ECO:0000256" key="1">
    <source>
        <dbReference type="ARBA" id="ARBA00004651"/>
    </source>
</evidence>
<keyword evidence="3" id="KW-1003">Cell membrane</keyword>
<dbReference type="HOGENOM" id="CLU_058421_3_4_10"/>
<evidence type="ECO:0000256" key="2">
    <source>
        <dbReference type="ARBA" id="ARBA00006679"/>
    </source>
</evidence>
<dbReference type="RefSeq" id="WP_014678462.1">
    <property type="nucleotide sequence ID" value="NC_017770.1"/>
</dbReference>
<dbReference type="PANTHER" id="PTHR33452:SF1">
    <property type="entry name" value="INNER MEMBRANE PROTEIN YPHA-RELATED"/>
    <property type="match status" value="1"/>
</dbReference>
<gene>
    <name evidence="8" type="ordered locus">Solca_0078</name>
</gene>